<feature type="transmembrane region" description="Helical" evidence="8">
    <location>
        <begin position="21"/>
        <end position="40"/>
    </location>
</feature>
<evidence type="ECO:0000256" key="6">
    <source>
        <dbReference type="ARBA" id="ARBA00022989"/>
    </source>
</evidence>
<dbReference type="Pfam" id="PF12832">
    <property type="entry name" value="MFS_1_like"/>
    <property type="match status" value="1"/>
</dbReference>
<feature type="transmembrane region" description="Helical" evidence="8">
    <location>
        <begin position="52"/>
        <end position="71"/>
    </location>
</feature>
<comment type="subcellular location">
    <subcellularLocation>
        <location evidence="1">Cell inner membrane</location>
        <topology evidence="1">Multi-pass membrane protein</topology>
    </subcellularLocation>
</comment>
<protein>
    <submittedName>
        <fullName evidence="10">MFS transporter</fullName>
    </submittedName>
</protein>
<dbReference type="PIRSF" id="PIRSF004925">
    <property type="entry name" value="HcaT"/>
    <property type="match status" value="1"/>
</dbReference>
<dbReference type="NCBIfam" id="NF037955">
    <property type="entry name" value="mfs"/>
    <property type="match status" value="1"/>
</dbReference>
<keyword evidence="4" id="KW-0997">Cell inner membrane</keyword>
<keyword evidence="6 8" id="KW-1133">Transmembrane helix</keyword>
<feature type="transmembrane region" description="Helical" evidence="8">
    <location>
        <begin position="147"/>
        <end position="166"/>
    </location>
</feature>
<evidence type="ECO:0000256" key="2">
    <source>
        <dbReference type="ARBA" id="ARBA00022448"/>
    </source>
</evidence>
<evidence type="ECO:0000259" key="9">
    <source>
        <dbReference type="Pfam" id="PF12832"/>
    </source>
</evidence>
<reference evidence="10 11" key="1">
    <citation type="submission" date="2020-10" db="EMBL/GenBank/DDBJ databases">
        <title>Degradation of 1,4-Dioxane by Xanthobacter sp. YN2, via a Novel Group-2 Soluble Di-Iron Monooxygenase.</title>
        <authorList>
            <person name="Ma F."/>
            <person name="Wang Y."/>
            <person name="Yang J."/>
            <person name="Guo H."/>
            <person name="Su D."/>
            <person name="Yu L."/>
        </authorList>
    </citation>
    <scope>NUCLEOTIDE SEQUENCE [LARGE SCALE GENOMIC DNA]</scope>
    <source>
        <strain evidence="10 11">YN2</strain>
    </source>
</reference>
<feature type="transmembrane region" description="Helical" evidence="8">
    <location>
        <begin position="275"/>
        <end position="292"/>
    </location>
</feature>
<dbReference type="PANTHER" id="PTHR23522">
    <property type="entry name" value="BLL5896 PROTEIN"/>
    <property type="match status" value="1"/>
</dbReference>
<dbReference type="KEGG" id="xdi:EZH22_22890"/>
<feature type="transmembrane region" description="Helical" evidence="8">
    <location>
        <begin position="209"/>
        <end position="231"/>
    </location>
</feature>
<keyword evidence="2" id="KW-0813">Transport</keyword>
<feature type="domain" description="Major facilitator superfamily associated" evidence="9">
    <location>
        <begin position="20"/>
        <end position="363"/>
    </location>
</feature>
<accession>A0A974SH24</accession>
<keyword evidence="3" id="KW-1003">Cell membrane</keyword>
<dbReference type="Gene3D" id="1.20.1250.20">
    <property type="entry name" value="MFS general substrate transporter like domains"/>
    <property type="match status" value="2"/>
</dbReference>
<gene>
    <name evidence="10" type="ORF">EZH22_22890</name>
</gene>
<dbReference type="GO" id="GO:0005886">
    <property type="term" value="C:plasma membrane"/>
    <property type="evidence" value="ECO:0007669"/>
    <property type="project" value="UniProtKB-SubCell"/>
</dbReference>
<proteinExistence type="predicted"/>
<evidence type="ECO:0000256" key="3">
    <source>
        <dbReference type="ARBA" id="ARBA00022475"/>
    </source>
</evidence>
<keyword evidence="7 8" id="KW-0472">Membrane</keyword>
<dbReference type="InterPro" id="IPR036259">
    <property type="entry name" value="MFS_trans_sf"/>
</dbReference>
<dbReference type="InterPro" id="IPR024989">
    <property type="entry name" value="MFS_assoc_dom"/>
</dbReference>
<feature type="transmembrane region" description="Helical" evidence="8">
    <location>
        <begin position="243"/>
        <end position="263"/>
    </location>
</feature>
<evidence type="ECO:0000256" key="8">
    <source>
        <dbReference type="SAM" id="Phobius"/>
    </source>
</evidence>
<dbReference type="PANTHER" id="PTHR23522:SF10">
    <property type="entry name" value="3-PHENYLPROPIONIC ACID TRANSPORTER-RELATED"/>
    <property type="match status" value="1"/>
</dbReference>
<name>A0A974SH24_9HYPH</name>
<feature type="transmembrane region" description="Helical" evidence="8">
    <location>
        <begin position="363"/>
        <end position="383"/>
    </location>
</feature>
<feature type="transmembrane region" description="Helical" evidence="8">
    <location>
        <begin position="83"/>
        <end position="101"/>
    </location>
</feature>
<keyword evidence="5 8" id="KW-0812">Transmembrane</keyword>
<feature type="transmembrane region" description="Helical" evidence="8">
    <location>
        <begin position="107"/>
        <end position="126"/>
    </location>
</feature>
<evidence type="ECO:0000313" key="10">
    <source>
        <dbReference type="EMBL" id="QRG05846.1"/>
    </source>
</evidence>
<feature type="transmembrane region" description="Helical" evidence="8">
    <location>
        <begin position="298"/>
        <end position="316"/>
    </location>
</feature>
<dbReference type="RefSeq" id="WP_203192720.1">
    <property type="nucleotide sequence ID" value="NZ_CP063362.1"/>
</dbReference>
<dbReference type="EMBL" id="CP063362">
    <property type="protein sequence ID" value="QRG05846.1"/>
    <property type="molecule type" value="Genomic_DNA"/>
</dbReference>
<dbReference type="InterPro" id="IPR026032">
    <property type="entry name" value="HcaT-like"/>
</dbReference>
<organism evidence="10 11">
    <name type="scientific">Xanthobacter dioxanivorans</name>
    <dbReference type="NCBI Taxonomy" id="2528964"/>
    <lineage>
        <taxon>Bacteria</taxon>
        <taxon>Pseudomonadati</taxon>
        <taxon>Pseudomonadota</taxon>
        <taxon>Alphaproteobacteria</taxon>
        <taxon>Hyphomicrobiales</taxon>
        <taxon>Xanthobacteraceae</taxon>
        <taxon>Xanthobacter</taxon>
    </lineage>
</organism>
<evidence type="ECO:0000256" key="5">
    <source>
        <dbReference type="ARBA" id="ARBA00022692"/>
    </source>
</evidence>
<evidence type="ECO:0000256" key="7">
    <source>
        <dbReference type="ARBA" id="ARBA00023136"/>
    </source>
</evidence>
<dbReference type="Proteomes" id="UP000596427">
    <property type="component" value="Chromosome"/>
</dbReference>
<sequence>MAPRPAAGNGAPELFSLRLRLGGAYATFYLALGIQMPYLPLWFQHQGLGPEAIGVALAVPMVMRLVATPVLGVLSDRLGRPKAMLVALALATVLGMAALAASRDPLLIFIVLGLMAMGWFPSFSLLDSYAARLARTGRADYGKARQWGSASFLVANLVGGAVASVLGAGSVVMLMLGCHLTYVAAALSLPELPRAEVRPHPVFGRRARLGLFAGIVASALVQASHAQLYAFASVHWQADGLSLTTIGALWAVGVAAEMVLFRFGTRFVMRFGPHALIAMGGLAAMVRFAAMATDPPLVVLFPLQLLHAFTFGATYLGMVELVARSVSEHRAGTGQTAAAWINSLVMAAANVASGPLWNAFGPLAFLASCGIALAGAGAAVVAARLQPHSSGSGG</sequence>
<keyword evidence="11" id="KW-1185">Reference proteome</keyword>
<dbReference type="AlphaFoldDB" id="A0A974SH24"/>
<dbReference type="GO" id="GO:0030395">
    <property type="term" value="F:lactose binding"/>
    <property type="evidence" value="ECO:0007669"/>
    <property type="project" value="TreeGrafter"/>
</dbReference>
<evidence type="ECO:0000313" key="11">
    <source>
        <dbReference type="Proteomes" id="UP000596427"/>
    </source>
</evidence>
<evidence type="ECO:0000256" key="1">
    <source>
        <dbReference type="ARBA" id="ARBA00004429"/>
    </source>
</evidence>
<evidence type="ECO:0000256" key="4">
    <source>
        <dbReference type="ARBA" id="ARBA00022519"/>
    </source>
</evidence>
<feature type="transmembrane region" description="Helical" evidence="8">
    <location>
        <begin position="337"/>
        <end position="357"/>
    </location>
</feature>
<feature type="transmembrane region" description="Helical" evidence="8">
    <location>
        <begin position="172"/>
        <end position="189"/>
    </location>
</feature>
<dbReference type="GO" id="GO:0015528">
    <property type="term" value="F:lactose:proton symporter activity"/>
    <property type="evidence" value="ECO:0007669"/>
    <property type="project" value="TreeGrafter"/>
</dbReference>
<dbReference type="SUPFAM" id="SSF103473">
    <property type="entry name" value="MFS general substrate transporter"/>
    <property type="match status" value="1"/>
</dbReference>